<evidence type="ECO:0000256" key="1">
    <source>
        <dbReference type="ARBA" id="ARBA00004776"/>
    </source>
</evidence>
<keyword evidence="5" id="KW-0812">Transmembrane</keyword>
<evidence type="ECO:0000256" key="3">
    <source>
        <dbReference type="ARBA" id="ARBA00022676"/>
    </source>
</evidence>
<evidence type="ECO:0000256" key="5">
    <source>
        <dbReference type="SAM" id="Phobius"/>
    </source>
</evidence>
<dbReference type="Gene3D" id="3.90.550.10">
    <property type="entry name" value="Spore Coat Polysaccharide Biosynthesis Protein SpsA, Chain A"/>
    <property type="match status" value="1"/>
</dbReference>
<keyword evidence="3 7" id="KW-0328">Glycosyltransferase</keyword>
<feature type="domain" description="Glycosyltransferase 2-like" evidence="6">
    <location>
        <begin position="18"/>
        <end position="175"/>
    </location>
</feature>
<feature type="transmembrane region" description="Helical" evidence="5">
    <location>
        <begin position="319"/>
        <end position="338"/>
    </location>
</feature>
<organism evidence="7 8">
    <name type="scientific">Stenomitos frigidus AS-A4</name>
    <dbReference type="NCBI Taxonomy" id="2933935"/>
    <lineage>
        <taxon>Bacteria</taxon>
        <taxon>Bacillati</taxon>
        <taxon>Cyanobacteriota</taxon>
        <taxon>Cyanophyceae</taxon>
        <taxon>Leptolyngbyales</taxon>
        <taxon>Leptolyngbyaceae</taxon>
        <taxon>Stenomitos</taxon>
    </lineage>
</organism>
<reference evidence="7 8" key="1">
    <citation type="submission" date="2022-04" db="EMBL/GenBank/DDBJ databases">
        <title>Positive selection, recombination, and allopatry shape intraspecific diversity of widespread and dominant cyanobacteria.</title>
        <authorList>
            <person name="Wei J."/>
            <person name="Shu W."/>
            <person name="Hu C."/>
        </authorList>
    </citation>
    <scope>NUCLEOTIDE SEQUENCE [LARGE SCALE GENOMIC DNA]</scope>
    <source>
        <strain evidence="7 8">AS-A4</strain>
    </source>
</reference>
<name>A0ABV0KGZ5_9CYAN</name>
<evidence type="ECO:0000256" key="4">
    <source>
        <dbReference type="ARBA" id="ARBA00022679"/>
    </source>
</evidence>
<dbReference type="Proteomes" id="UP001476950">
    <property type="component" value="Unassembled WGS sequence"/>
</dbReference>
<gene>
    <name evidence="7" type="ORF">NDI38_08685</name>
</gene>
<dbReference type="GO" id="GO:0016757">
    <property type="term" value="F:glycosyltransferase activity"/>
    <property type="evidence" value="ECO:0007669"/>
    <property type="project" value="UniProtKB-KW"/>
</dbReference>
<comment type="caution">
    <text evidence="7">The sequence shown here is derived from an EMBL/GenBank/DDBJ whole genome shotgun (WGS) entry which is preliminary data.</text>
</comment>
<comment type="similarity">
    <text evidence="2">Belongs to the glycosyltransferase 2 family.</text>
</comment>
<keyword evidence="8" id="KW-1185">Reference proteome</keyword>
<dbReference type="SUPFAM" id="SSF53448">
    <property type="entry name" value="Nucleotide-diphospho-sugar transferases"/>
    <property type="match status" value="1"/>
</dbReference>
<dbReference type="EC" id="2.4.-.-" evidence="7"/>
<evidence type="ECO:0000313" key="8">
    <source>
        <dbReference type="Proteomes" id="UP001476950"/>
    </source>
</evidence>
<protein>
    <submittedName>
        <fullName evidence="7">Glycosyltransferase</fullName>
        <ecNumber evidence="7">2.4.-.-</ecNumber>
    </submittedName>
</protein>
<dbReference type="InterPro" id="IPR029044">
    <property type="entry name" value="Nucleotide-diphossugar_trans"/>
</dbReference>
<sequence>MMQPLMTNMTSSGNLTLSIVIPVHNGGESFRHCLDSLECFAAAAEITIVVDGGTDTSEELAQAFSQTARAQVLKVPQAGGPAKARNLGAQASHGDILFFMDADVTLAPDTLEQVLAAFDRQPQIAALIGSYDDAPGASNFLSQYKNLFHHYTHQQGSEEASTFWGACGAVRREVFLAVGGFDEAYRYPSIEDIELGYRLKRAGHSIHLCKQVQVKHLKRWEAFNLLRAEIFYRALPWTELLWRDRQFVNDLNLGTSSRLSILLVYSLLLALVGSFWWLGALGIAGIISLTLLMLNLPVYQFFLKQRGLVFTLKVVPWHWFYYCYGGFAFAIGTLRYHLFSKRNVPKTQLSQA</sequence>
<evidence type="ECO:0000313" key="7">
    <source>
        <dbReference type="EMBL" id="MEP1058512.1"/>
    </source>
</evidence>
<keyword evidence="5" id="KW-1133">Transmembrane helix</keyword>
<keyword evidence="4 7" id="KW-0808">Transferase</keyword>
<keyword evidence="5" id="KW-0472">Membrane</keyword>
<comment type="pathway">
    <text evidence="1">Cell wall biogenesis; cell wall polysaccharide biosynthesis.</text>
</comment>
<evidence type="ECO:0000259" key="6">
    <source>
        <dbReference type="Pfam" id="PF00535"/>
    </source>
</evidence>
<dbReference type="PANTHER" id="PTHR43179:SF12">
    <property type="entry name" value="GALACTOFURANOSYLTRANSFERASE GLFT2"/>
    <property type="match status" value="1"/>
</dbReference>
<dbReference type="RefSeq" id="WP_242033420.1">
    <property type="nucleotide sequence ID" value="NZ_JAMPLM010000005.1"/>
</dbReference>
<dbReference type="PANTHER" id="PTHR43179">
    <property type="entry name" value="RHAMNOSYLTRANSFERASE WBBL"/>
    <property type="match status" value="1"/>
</dbReference>
<feature type="transmembrane region" description="Helical" evidence="5">
    <location>
        <begin position="261"/>
        <end position="294"/>
    </location>
</feature>
<dbReference type="InterPro" id="IPR001173">
    <property type="entry name" value="Glyco_trans_2-like"/>
</dbReference>
<evidence type="ECO:0000256" key="2">
    <source>
        <dbReference type="ARBA" id="ARBA00006739"/>
    </source>
</evidence>
<dbReference type="Pfam" id="PF00535">
    <property type="entry name" value="Glycos_transf_2"/>
    <property type="match status" value="1"/>
</dbReference>
<accession>A0ABV0KGZ5</accession>
<proteinExistence type="inferred from homology"/>
<dbReference type="EMBL" id="JAMPLM010000005">
    <property type="protein sequence ID" value="MEP1058512.1"/>
    <property type="molecule type" value="Genomic_DNA"/>
</dbReference>